<evidence type="ECO:0000256" key="4">
    <source>
        <dbReference type="ARBA" id="ARBA00047776"/>
    </source>
</evidence>
<dbReference type="KEGG" id="shd:SUTH_00983"/>
<dbReference type="InterPro" id="IPR001433">
    <property type="entry name" value="OxRdtase_FAD/NAD-bd"/>
</dbReference>
<dbReference type="HOGENOM" id="CLU_003827_3_0_4"/>
<dbReference type="PANTHER" id="PTHR47878">
    <property type="entry name" value="OXIDOREDUCTASE FAD/NAD(P)-BINDING DOMAIN PROTEIN"/>
    <property type="match status" value="1"/>
</dbReference>
<dbReference type="Proteomes" id="UP000031637">
    <property type="component" value="Chromosome"/>
</dbReference>
<dbReference type="GO" id="GO:0034599">
    <property type="term" value="P:cellular response to oxidative stress"/>
    <property type="evidence" value="ECO:0007669"/>
    <property type="project" value="TreeGrafter"/>
</dbReference>
<gene>
    <name evidence="6" type="ORF">SUTH_00983</name>
</gene>
<evidence type="ECO:0000256" key="3">
    <source>
        <dbReference type="ARBA" id="ARBA00022741"/>
    </source>
</evidence>
<dbReference type="SUPFAM" id="SSF52343">
    <property type="entry name" value="Ferredoxin reductase-like, C-terminal NADP-linked domain"/>
    <property type="match status" value="1"/>
</dbReference>
<dbReference type="InterPro" id="IPR017927">
    <property type="entry name" value="FAD-bd_FR_type"/>
</dbReference>
<dbReference type="Gene3D" id="3.40.50.80">
    <property type="entry name" value="Nucleotide-binding domain of ferredoxin-NADP reductase (FNR) module"/>
    <property type="match status" value="1"/>
</dbReference>
<feature type="domain" description="FAD-binding FR-type" evidence="5">
    <location>
        <begin position="22"/>
        <end position="122"/>
    </location>
</feature>
<dbReference type="PROSITE" id="PS51384">
    <property type="entry name" value="FAD_FR"/>
    <property type="match status" value="1"/>
</dbReference>
<dbReference type="GO" id="GO:0042167">
    <property type="term" value="P:heme catabolic process"/>
    <property type="evidence" value="ECO:0007669"/>
    <property type="project" value="TreeGrafter"/>
</dbReference>
<organism evidence="6 7">
    <name type="scientific">Sulfuritalea hydrogenivorans sk43H</name>
    <dbReference type="NCBI Taxonomy" id="1223802"/>
    <lineage>
        <taxon>Bacteria</taxon>
        <taxon>Pseudomonadati</taxon>
        <taxon>Pseudomonadota</taxon>
        <taxon>Betaproteobacteria</taxon>
        <taxon>Nitrosomonadales</taxon>
        <taxon>Sterolibacteriaceae</taxon>
        <taxon>Sulfuritalea</taxon>
    </lineage>
</organism>
<accession>W0SC52</accession>
<dbReference type="Gene3D" id="2.40.30.10">
    <property type="entry name" value="Translation factors"/>
    <property type="match status" value="1"/>
</dbReference>
<dbReference type="GO" id="GO:0000166">
    <property type="term" value="F:nucleotide binding"/>
    <property type="evidence" value="ECO:0007669"/>
    <property type="project" value="UniProtKB-KW"/>
</dbReference>
<evidence type="ECO:0000313" key="7">
    <source>
        <dbReference type="Proteomes" id="UP000031637"/>
    </source>
</evidence>
<dbReference type="EMBL" id="AP012547">
    <property type="protein sequence ID" value="BAO28789.1"/>
    <property type="molecule type" value="Genomic_DNA"/>
</dbReference>
<keyword evidence="7" id="KW-1185">Reference proteome</keyword>
<dbReference type="CDD" id="cd06195">
    <property type="entry name" value="FNR1"/>
    <property type="match status" value="1"/>
</dbReference>
<dbReference type="InterPro" id="IPR017938">
    <property type="entry name" value="Riboflavin_synthase-like_b-brl"/>
</dbReference>
<dbReference type="InterPro" id="IPR033892">
    <property type="entry name" value="FNR_bac"/>
</dbReference>
<dbReference type="EC" id="1.18.1.2" evidence="2"/>
<evidence type="ECO:0000259" key="5">
    <source>
        <dbReference type="PROSITE" id="PS51384"/>
    </source>
</evidence>
<sequence>MGAVEEPGPEILGKRNSAGPQEKWTTERVLSIRYWTPTLVTVRTTRYRGFRFTPGHYTRLGLGAADDIVWRPFSLASAAYDDFLEFIAVLVPGGAFSEQLKHLRAGDRLRVDKASYGFLTVDQLARGRDLWMLASGTGLGPFLSILQDPAVWQNYERLIVAHSVRHSSELAWRDEIADIPKRELFADAKSTLTYLPVVTREPGETLLAERIPLLLADGRLEAAAATPLDAAASRVLVCGNPEMTRELRQFLTTRGFATNRRGVPGQMAFEKYW</sequence>
<dbReference type="InterPro" id="IPR051930">
    <property type="entry name" value="FNR_type-1"/>
</dbReference>
<dbReference type="InterPro" id="IPR039261">
    <property type="entry name" value="FNR_nucleotide-bd"/>
</dbReference>
<proteinExistence type="inferred from homology"/>
<dbReference type="SUPFAM" id="SSF63380">
    <property type="entry name" value="Riboflavin synthase domain-like"/>
    <property type="match status" value="1"/>
</dbReference>
<comment type="similarity">
    <text evidence="1">Belongs to the ferredoxin--NADP reductase type 1 family.</text>
</comment>
<dbReference type="AlphaFoldDB" id="W0SC52"/>
<dbReference type="Pfam" id="PF00175">
    <property type="entry name" value="NAD_binding_1"/>
    <property type="match status" value="1"/>
</dbReference>
<dbReference type="PANTHER" id="PTHR47878:SF2">
    <property type="entry name" value="OXIDOREDUCTASE FAD_NAD(P)-BINDING DOMAIN PROTEIN"/>
    <property type="match status" value="1"/>
</dbReference>
<evidence type="ECO:0000313" key="6">
    <source>
        <dbReference type="EMBL" id="BAO28789.1"/>
    </source>
</evidence>
<dbReference type="STRING" id="1223802.SUTH_00983"/>
<protein>
    <recommendedName>
        <fullName evidence="2">ferredoxin--NADP(+) reductase</fullName>
        <ecNumber evidence="2">1.18.1.2</ecNumber>
    </recommendedName>
</protein>
<name>W0SC52_9PROT</name>
<comment type="catalytic activity">
    <reaction evidence="4">
        <text>2 reduced [2Fe-2S]-[ferredoxin] + NADP(+) + H(+) = 2 oxidized [2Fe-2S]-[ferredoxin] + NADPH</text>
        <dbReference type="Rhea" id="RHEA:20125"/>
        <dbReference type="Rhea" id="RHEA-COMP:10000"/>
        <dbReference type="Rhea" id="RHEA-COMP:10001"/>
        <dbReference type="ChEBI" id="CHEBI:15378"/>
        <dbReference type="ChEBI" id="CHEBI:33737"/>
        <dbReference type="ChEBI" id="CHEBI:33738"/>
        <dbReference type="ChEBI" id="CHEBI:57783"/>
        <dbReference type="ChEBI" id="CHEBI:58349"/>
        <dbReference type="EC" id="1.18.1.2"/>
    </reaction>
</comment>
<evidence type="ECO:0000256" key="1">
    <source>
        <dbReference type="ARBA" id="ARBA00008312"/>
    </source>
</evidence>
<reference evidence="6 7" key="1">
    <citation type="journal article" date="2014" name="Syst. Appl. Microbiol.">
        <title>Complete genomes of freshwater sulfur oxidizers Sulfuricella denitrificans skB26 and Sulfuritalea hydrogenivorans sk43H: genetic insights into the sulfur oxidation pathway of betaproteobacteria.</title>
        <authorList>
            <person name="Watanabe T."/>
            <person name="Kojima H."/>
            <person name="Fukui M."/>
        </authorList>
    </citation>
    <scope>NUCLEOTIDE SEQUENCE [LARGE SCALE GENOMIC DNA]</scope>
    <source>
        <strain evidence="6">DSM22779</strain>
    </source>
</reference>
<dbReference type="RefSeq" id="WP_084207256.1">
    <property type="nucleotide sequence ID" value="NZ_AP012547.1"/>
</dbReference>
<keyword evidence="3" id="KW-0547">Nucleotide-binding</keyword>
<dbReference type="OrthoDB" id="9784483at2"/>
<dbReference type="GO" id="GO:0004324">
    <property type="term" value="F:ferredoxin-NADP+ reductase activity"/>
    <property type="evidence" value="ECO:0007669"/>
    <property type="project" value="UniProtKB-EC"/>
</dbReference>
<evidence type="ECO:0000256" key="2">
    <source>
        <dbReference type="ARBA" id="ARBA00013223"/>
    </source>
</evidence>